<name>A0A314ZH85_PRUYE</name>
<dbReference type="EMBL" id="PJQY01000146">
    <property type="protein sequence ID" value="PQQ17507.1"/>
    <property type="molecule type" value="Genomic_DNA"/>
</dbReference>
<comment type="caution">
    <text evidence="2">The sequence shown here is derived from an EMBL/GenBank/DDBJ whole genome shotgun (WGS) entry which is preliminary data.</text>
</comment>
<evidence type="ECO:0000313" key="2">
    <source>
        <dbReference type="EMBL" id="PQQ17507.1"/>
    </source>
</evidence>
<gene>
    <name evidence="2" type="ORF">Pyn_38066</name>
</gene>
<organism evidence="2 3">
    <name type="scientific">Prunus yedoensis var. nudiflora</name>
    <dbReference type="NCBI Taxonomy" id="2094558"/>
    <lineage>
        <taxon>Eukaryota</taxon>
        <taxon>Viridiplantae</taxon>
        <taxon>Streptophyta</taxon>
        <taxon>Embryophyta</taxon>
        <taxon>Tracheophyta</taxon>
        <taxon>Spermatophyta</taxon>
        <taxon>Magnoliopsida</taxon>
        <taxon>eudicotyledons</taxon>
        <taxon>Gunneridae</taxon>
        <taxon>Pentapetalae</taxon>
        <taxon>rosids</taxon>
        <taxon>fabids</taxon>
        <taxon>Rosales</taxon>
        <taxon>Rosaceae</taxon>
        <taxon>Amygdaloideae</taxon>
        <taxon>Amygdaleae</taxon>
        <taxon>Prunus</taxon>
    </lineage>
</organism>
<evidence type="ECO:0000256" key="1">
    <source>
        <dbReference type="SAM" id="MobiDB-lite"/>
    </source>
</evidence>
<proteinExistence type="predicted"/>
<keyword evidence="3" id="KW-1185">Reference proteome</keyword>
<protein>
    <submittedName>
        <fullName evidence="2">Uncharacterized protein</fullName>
    </submittedName>
</protein>
<dbReference type="Proteomes" id="UP000250321">
    <property type="component" value="Unassembled WGS sequence"/>
</dbReference>
<reference evidence="2 3" key="1">
    <citation type="submission" date="2018-02" db="EMBL/GenBank/DDBJ databases">
        <title>Draft genome of wild Prunus yedoensis var. nudiflora.</title>
        <authorList>
            <person name="Baek S."/>
            <person name="Kim J.-H."/>
            <person name="Choi K."/>
            <person name="Kim G.-B."/>
            <person name="Cho A."/>
            <person name="Jang H."/>
            <person name="Shin C.-H."/>
            <person name="Yu H.-J."/>
            <person name="Mun J.-H."/>
        </authorList>
    </citation>
    <scope>NUCLEOTIDE SEQUENCE [LARGE SCALE GENOMIC DNA]</scope>
    <source>
        <strain evidence="3">cv. Jeju island</strain>
        <tissue evidence="2">Leaf</tissue>
    </source>
</reference>
<accession>A0A314ZH85</accession>
<feature type="region of interest" description="Disordered" evidence="1">
    <location>
        <begin position="35"/>
        <end position="54"/>
    </location>
</feature>
<evidence type="ECO:0000313" key="3">
    <source>
        <dbReference type="Proteomes" id="UP000250321"/>
    </source>
</evidence>
<dbReference type="AlphaFoldDB" id="A0A314ZH85"/>
<sequence>MIFFLLPISSQCPQSRSKKDRPLIQIQSALHPPTTMSSRSYIIQYRPRDKDGNS</sequence>